<evidence type="ECO:0000313" key="9">
    <source>
        <dbReference type="Proteomes" id="UP000887578"/>
    </source>
</evidence>
<evidence type="ECO:0000259" key="8">
    <source>
        <dbReference type="PROSITE" id="PS51194"/>
    </source>
</evidence>
<comment type="function">
    <text evidence="5">RNA helicase.</text>
</comment>
<evidence type="ECO:0000259" key="7">
    <source>
        <dbReference type="PROSITE" id="PS51192"/>
    </source>
</evidence>
<comment type="similarity">
    <text evidence="5">Belongs to the DEAD box helicase family.</text>
</comment>
<keyword evidence="3 5" id="KW-0067">ATP-binding</keyword>
<evidence type="ECO:0000256" key="3">
    <source>
        <dbReference type="ARBA" id="ARBA00022840"/>
    </source>
</evidence>
<organism evidence="9 10">
    <name type="scientific">Panagrolaimus davidi</name>
    <dbReference type="NCBI Taxonomy" id="227884"/>
    <lineage>
        <taxon>Eukaryota</taxon>
        <taxon>Metazoa</taxon>
        <taxon>Ecdysozoa</taxon>
        <taxon>Nematoda</taxon>
        <taxon>Chromadorea</taxon>
        <taxon>Rhabditida</taxon>
        <taxon>Tylenchina</taxon>
        <taxon>Panagrolaimomorpha</taxon>
        <taxon>Panagrolaimoidea</taxon>
        <taxon>Panagrolaimidae</taxon>
        <taxon>Panagrolaimus</taxon>
    </lineage>
</organism>
<dbReference type="SUPFAM" id="SSF52540">
    <property type="entry name" value="P-loop containing nucleoside triphosphate hydrolases"/>
    <property type="match status" value="1"/>
</dbReference>
<dbReference type="PROSITE" id="PS51192">
    <property type="entry name" value="HELICASE_ATP_BIND_1"/>
    <property type="match status" value="1"/>
</dbReference>
<dbReference type="WBParaSite" id="PDA_v2.g6117.t1">
    <property type="protein sequence ID" value="PDA_v2.g6117.t1"/>
    <property type="gene ID" value="PDA_v2.g6117"/>
</dbReference>
<evidence type="ECO:0000256" key="4">
    <source>
        <dbReference type="ARBA" id="ARBA00022884"/>
    </source>
</evidence>
<feature type="compositionally biased region" description="Basic and acidic residues" evidence="6">
    <location>
        <begin position="14"/>
        <end position="24"/>
    </location>
</feature>
<dbReference type="PANTHER" id="PTHR24031">
    <property type="entry name" value="RNA HELICASE"/>
    <property type="match status" value="1"/>
</dbReference>
<dbReference type="Pfam" id="PF00270">
    <property type="entry name" value="DEAD"/>
    <property type="match status" value="1"/>
</dbReference>
<dbReference type="InterPro" id="IPR027417">
    <property type="entry name" value="P-loop_NTPase"/>
</dbReference>
<evidence type="ECO:0000313" key="10">
    <source>
        <dbReference type="WBParaSite" id="PDA_v2.g6117.t1"/>
    </source>
</evidence>
<dbReference type="SMART" id="SM00490">
    <property type="entry name" value="HELICc"/>
    <property type="match status" value="1"/>
</dbReference>
<evidence type="ECO:0000256" key="6">
    <source>
        <dbReference type="SAM" id="MobiDB-lite"/>
    </source>
</evidence>
<dbReference type="Proteomes" id="UP000887578">
    <property type="component" value="Unplaced"/>
</dbReference>
<feature type="compositionally biased region" description="Basic residues" evidence="6">
    <location>
        <begin position="40"/>
        <end position="49"/>
    </location>
</feature>
<reference evidence="10" key="1">
    <citation type="submission" date="2022-11" db="UniProtKB">
        <authorList>
            <consortium name="WormBaseParasite"/>
        </authorList>
    </citation>
    <scope>IDENTIFICATION</scope>
</reference>
<dbReference type="InterPro" id="IPR011545">
    <property type="entry name" value="DEAD/DEAH_box_helicase_dom"/>
</dbReference>
<keyword evidence="1 5" id="KW-0547">Nucleotide-binding</keyword>
<dbReference type="CDD" id="cd18787">
    <property type="entry name" value="SF2_C_DEAD"/>
    <property type="match status" value="1"/>
</dbReference>
<name>A0A914QW88_9BILA</name>
<dbReference type="SMART" id="SM00487">
    <property type="entry name" value="DEXDc"/>
    <property type="match status" value="1"/>
</dbReference>
<dbReference type="GO" id="GO:0003723">
    <property type="term" value="F:RNA binding"/>
    <property type="evidence" value="ECO:0007669"/>
    <property type="project" value="UniProtKB-UniRule"/>
</dbReference>
<dbReference type="GO" id="GO:0003724">
    <property type="term" value="F:RNA helicase activity"/>
    <property type="evidence" value="ECO:0007669"/>
    <property type="project" value="UniProtKB-EC"/>
</dbReference>
<dbReference type="InterPro" id="IPR001650">
    <property type="entry name" value="Helicase_C-like"/>
</dbReference>
<feature type="region of interest" description="Disordered" evidence="6">
    <location>
        <begin position="1"/>
        <end position="52"/>
    </location>
</feature>
<dbReference type="AlphaFoldDB" id="A0A914QW88"/>
<protein>
    <recommendedName>
        <fullName evidence="5">ATP-dependent RNA helicase</fullName>
        <ecNumber evidence="5">3.6.4.13</ecNumber>
    </recommendedName>
</protein>
<keyword evidence="2 5" id="KW-0378">Hydrolase</keyword>
<dbReference type="PROSITE" id="PS51194">
    <property type="entry name" value="HELICASE_CTER"/>
    <property type="match status" value="1"/>
</dbReference>
<dbReference type="Gene3D" id="3.40.50.300">
    <property type="entry name" value="P-loop containing nucleotide triphosphate hydrolases"/>
    <property type="match status" value="2"/>
</dbReference>
<evidence type="ECO:0000256" key="1">
    <source>
        <dbReference type="ARBA" id="ARBA00022741"/>
    </source>
</evidence>
<keyword evidence="4 5" id="KW-0694">RNA-binding</keyword>
<dbReference type="GO" id="GO:0005524">
    <property type="term" value="F:ATP binding"/>
    <property type="evidence" value="ECO:0007669"/>
    <property type="project" value="UniProtKB-UniRule"/>
</dbReference>
<dbReference type="GO" id="GO:0016787">
    <property type="term" value="F:hydrolase activity"/>
    <property type="evidence" value="ECO:0007669"/>
    <property type="project" value="UniProtKB-KW"/>
</dbReference>
<feature type="domain" description="Helicase C-terminal" evidence="8">
    <location>
        <begin position="378"/>
        <end position="535"/>
    </location>
</feature>
<keyword evidence="5" id="KW-0347">Helicase</keyword>
<evidence type="ECO:0000256" key="5">
    <source>
        <dbReference type="RuleBase" id="RU365068"/>
    </source>
</evidence>
<accession>A0A914QW88</accession>
<keyword evidence="9" id="KW-1185">Reference proteome</keyword>
<comment type="catalytic activity">
    <reaction evidence="5">
        <text>ATP + H2O = ADP + phosphate + H(+)</text>
        <dbReference type="Rhea" id="RHEA:13065"/>
        <dbReference type="ChEBI" id="CHEBI:15377"/>
        <dbReference type="ChEBI" id="CHEBI:15378"/>
        <dbReference type="ChEBI" id="CHEBI:30616"/>
        <dbReference type="ChEBI" id="CHEBI:43474"/>
        <dbReference type="ChEBI" id="CHEBI:456216"/>
        <dbReference type="EC" id="3.6.4.13"/>
    </reaction>
</comment>
<sequence>MSDNEYSDVEGEGEASKPAEKEEASGSIFRQNRYDNPSHYGKKFSRHPNPRNYEPKIEVEFTGVKEGDKFDFNSEEINFAFCGDLLQLYADEDDEDVEFEHFVIRTYRREPKAHEIFDSTIIDNLKNENIIAMRPSQIATMMVAFFSAPYTVEEVTPTPTDFVCISSTGSGKTIAYLTPMIQKCMDRIEANPNEILRTPTVLIFAHTNSLVINIYQTAKKIAEETGVKIELIAGGQKWLKSTNFDIGICTMGRFLTYFQENVPEDRVKINVEDLQYLVVDEADVLTADLEFRKIVTSLKRKNNQFSIFLYSATINNTVHSMINEKKFYAFGGGSINQVSASIQKYFWPVSTKALTKITGFSSSLFNIGQYENQVLRHPFDALYLFLKAKLFNKSSNKKKVIVFMKRTIIADLITQKLNIIGFPAISVHGKQSFRTRQILLQKFINGEVRILLATNLLTRGTDIDVEYVVNYDLPIDYANWVHRCGRTGRNQKLGAAITFVDKENNDDYPKLTLQQIALHLDKDDENAPKFMKDFAEQAREQLEKNKKIMDDSIAEEFGEEG</sequence>
<dbReference type="EC" id="3.6.4.13" evidence="5"/>
<feature type="domain" description="Helicase ATP-binding" evidence="7">
    <location>
        <begin position="153"/>
        <end position="318"/>
    </location>
</feature>
<proteinExistence type="inferred from homology"/>
<dbReference type="InterPro" id="IPR014001">
    <property type="entry name" value="Helicase_ATP-bd"/>
</dbReference>
<dbReference type="Pfam" id="PF00271">
    <property type="entry name" value="Helicase_C"/>
    <property type="match status" value="1"/>
</dbReference>
<comment type="domain">
    <text evidence="5">The Q motif is unique to and characteristic of the DEAD box family of RNA helicases and controls ATP binding and hydrolysis.</text>
</comment>
<feature type="compositionally biased region" description="Acidic residues" evidence="6">
    <location>
        <begin position="1"/>
        <end position="13"/>
    </location>
</feature>
<evidence type="ECO:0000256" key="2">
    <source>
        <dbReference type="ARBA" id="ARBA00022801"/>
    </source>
</evidence>